<reference evidence="2 5" key="2">
    <citation type="submission" date="2016-10" db="EMBL/GenBank/DDBJ databases">
        <title>Hydorgenophaga sp. LPB0072 isolated from gastropod.</title>
        <authorList>
            <person name="Kim E."/>
            <person name="Yi H."/>
        </authorList>
    </citation>
    <scope>NUCLEOTIDE SEQUENCE [LARGE SCALE GENOMIC DNA]</scope>
    <source>
        <strain evidence="2 5">LPB0072</strain>
    </source>
</reference>
<evidence type="ECO:0000313" key="5">
    <source>
        <dbReference type="Proteomes" id="UP000185680"/>
    </source>
</evidence>
<accession>A0A167H2J2</accession>
<dbReference type="EMBL" id="LVWD01000034">
    <property type="protein sequence ID" value="OAD40178.1"/>
    <property type="molecule type" value="Genomic_DNA"/>
</dbReference>
<dbReference type="KEGG" id="hyl:LPB072_09185"/>
<protein>
    <recommendedName>
        <fullName evidence="6">DUF2726 domain-containing protein</fullName>
    </recommendedName>
</protein>
<dbReference type="AlphaFoldDB" id="A0A167H2J2"/>
<organism evidence="2 5">
    <name type="scientific">Hydrogenophaga crassostreae</name>
    <dbReference type="NCBI Taxonomy" id="1763535"/>
    <lineage>
        <taxon>Bacteria</taxon>
        <taxon>Pseudomonadati</taxon>
        <taxon>Pseudomonadota</taxon>
        <taxon>Betaproteobacteria</taxon>
        <taxon>Burkholderiales</taxon>
        <taxon>Comamonadaceae</taxon>
        <taxon>Hydrogenophaga</taxon>
    </lineage>
</organism>
<proteinExistence type="predicted"/>
<name>A0A167H2J2_9BURK</name>
<keyword evidence="4" id="KW-1185">Reference proteome</keyword>
<dbReference type="Proteomes" id="UP000185657">
    <property type="component" value="Unassembled WGS sequence"/>
</dbReference>
<dbReference type="EMBL" id="CP017476">
    <property type="protein sequence ID" value="AOW12997.1"/>
    <property type="molecule type" value="Genomic_DNA"/>
</dbReference>
<dbReference type="RefSeq" id="WP_066094507.1">
    <property type="nucleotide sequence ID" value="NZ_CP017476.1"/>
</dbReference>
<feature type="region of interest" description="Disordered" evidence="1">
    <location>
        <begin position="191"/>
        <end position="210"/>
    </location>
</feature>
<reference evidence="3 4" key="1">
    <citation type="submission" date="2016-02" db="EMBL/GenBank/DDBJ databases">
        <title>Draft genome sequence of Hydrogenophaga sp. LPB0072.</title>
        <authorList>
            <person name="Shin S.-K."/>
            <person name="Yi H."/>
        </authorList>
    </citation>
    <scope>NUCLEOTIDE SEQUENCE [LARGE SCALE GENOMIC DNA]</scope>
    <source>
        <strain evidence="3 4">LPB0072</strain>
    </source>
</reference>
<dbReference type="Proteomes" id="UP000185680">
    <property type="component" value="Chromosome"/>
</dbReference>
<evidence type="ECO:0000256" key="1">
    <source>
        <dbReference type="SAM" id="MobiDB-lite"/>
    </source>
</evidence>
<evidence type="ECO:0000313" key="4">
    <source>
        <dbReference type="Proteomes" id="UP000185657"/>
    </source>
</evidence>
<evidence type="ECO:0000313" key="3">
    <source>
        <dbReference type="EMBL" id="OAD40178.1"/>
    </source>
</evidence>
<evidence type="ECO:0000313" key="2">
    <source>
        <dbReference type="EMBL" id="AOW12997.1"/>
    </source>
</evidence>
<evidence type="ECO:0008006" key="6">
    <source>
        <dbReference type="Google" id="ProtNLM"/>
    </source>
</evidence>
<sequence length="243" mass="27637">MTTWNSPWLLAALAPVLLALGAFAHRLWAARREKGRRRIPNHWPLTPRAIVNSEEARVWHWLCRAFYDHQIMIKLPVTRFTVPRDLEKGMTWYRLLNGVYCTFTVCTPDGRVVGCLDVPGKSALPRSTRLLKHSLLTQCELPYWVVRSSSLPTVSEIRAEFLGETPTPQTLREREMEERALIAAQSNLRSALNRQRGSRTTDFSPLSKWPTSATGDSTIDVAGSQWQDNSFLVPLDSRKGDLL</sequence>
<dbReference type="OrthoDB" id="9149266at2"/>
<gene>
    <name evidence="2" type="ORF">LPB072_09185</name>
    <name evidence="3" type="ORF">LPB72_18680</name>
</gene>